<reference evidence="3" key="2">
    <citation type="submission" date="2018-02" db="EMBL/GenBank/DDBJ databases">
        <title>Phenotypic characterization and whole genome analysis of multidrug-resistant, extended-spectrum beta-lactamase-producing bacteria isolated from dogs in Germany.</title>
        <authorList>
            <person name="Williamson C."/>
        </authorList>
    </citation>
    <scope>NUCLEOTIDE SEQUENCE [LARGE SCALE GENOMIC DNA]</scope>
    <source>
        <strain evidence="3">AFG_SD03_1510_Ahy_093</strain>
    </source>
</reference>
<dbReference type="InterPro" id="IPR045584">
    <property type="entry name" value="Pilin-like"/>
</dbReference>
<protein>
    <submittedName>
        <fullName evidence="2">Prepilin-type N-terminal cleavage/methylation domain-containing protein</fullName>
    </submittedName>
</protein>
<accession>A0ABD7G5H6</accession>
<proteinExistence type="predicted"/>
<dbReference type="SUPFAM" id="SSF54523">
    <property type="entry name" value="Pili subunits"/>
    <property type="match status" value="1"/>
</dbReference>
<dbReference type="PANTHER" id="PTHR30093">
    <property type="entry name" value="GENERAL SECRETION PATHWAY PROTEIN G"/>
    <property type="match status" value="1"/>
</dbReference>
<sequence length="155" mass="15946">MKKQAGFTLIELVIVIIILGILAVTAAPKFLNLQDDARTSTLKGVAGSLNSAGAMVYSKSVLKGKDKESTAYDLDLGNGKTVSTLFGYPVATSAALSTVVELNGAEWAFAAPTGSNPAAIKIFPNGVSTTSTTCFVTYTEATSTSVPTAVTTDCN</sequence>
<evidence type="ECO:0000256" key="1">
    <source>
        <dbReference type="SAM" id="Phobius"/>
    </source>
</evidence>
<dbReference type="NCBIfam" id="TIGR02532">
    <property type="entry name" value="IV_pilin_GFxxxE"/>
    <property type="match status" value="1"/>
</dbReference>
<feature type="transmembrane region" description="Helical" evidence="1">
    <location>
        <begin position="12"/>
        <end position="31"/>
    </location>
</feature>
<dbReference type="PROSITE" id="PS00409">
    <property type="entry name" value="PROKAR_NTER_METHYL"/>
    <property type="match status" value="1"/>
</dbReference>
<keyword evidence="1" id="KW-0472">Membrane</keyword>
<dbReference type="Gene3D" id="3.30.700.10">
    <property type="entry name" value="Glycoprotein, Type 4 Pilin"/>
    <property type="match status" value="1"/>
</dbReference>
<evidence type="ECO:0000313" key="2">
    <source>
        <dbReference type="EMBL" id="RCF47798.1"/>
    </source>
</evidence>
<dbReference type="InterPro" id="IPR012902">
    <property type="entry name" value="N_methyl_site"/>
</dbReference>
<reference evidence="2 3" key="1">
    <citation type="journal article" date="2018" name="PLoS ONE">
        <title>Phenotypic characterization and whole genome analysis of extended-spectrum beta-lactamase-producing bacteria isolated from dogs in Germany.</title>
        <authorList>
            <person name="Boehmer T."/>
            <person name="Vogler A.J."/>
            <person name="Thomas A."/>
            <person name="Sauer S."/>
            <person name="Hergenroether M."/>
            <person name="Straubinger R.K."/>
            <person name="Birdsell D."/>
            <person name="Keim P."/>
            <person name="Sahl J.W."/>
            <person name="Williamson C.H."/>
            <person name="Riehm J.M."/>
        </authorList>
    </citation>
    <scope>NUCLEOTIDE SEQUENCE [LARGE SCALE GENOMIC DNA]</scope>
    <source>
        <strain evidence="2 3">AFG_SD03_1510_Ahy_093</strain>
    </source>
</reference>
<comment type="caution">
    <text evidence="2">The sequence shown here is derived from an EMBL/GenBank/DDBJ whole genome shotgun (WGS) entry which is preliminary data.</text>
</comment>
<organism evidence="2 3">
    <name type="scientific">Aeromonas hydrophila</name>
    <dbReference type="NCBI Taxonomy" id="644"/>
    <lineage>
        <taxon>Bacteria</taxon>
        <taxon>Pseudomonadati</taxon>
        <taxon>Pseudomonadota</taxon>
        <taxon>Gammaproteobacteria</taxon>
        <taxon>Aeromonadales</taxon>
        <taxon>Aeromonadaceae</taxon>
        <taxon>Aeromonas</taxon>
    </lineage>
</organism>
<gene>
    <name evidence="2" type="ORF">C6C11_15740</name>
</gene>
<dbReference type="EMBL" id="PUTQ01000023">
    <property type="protein sequence ID" value="RCF47798.1"/>
    <property type="molecule type" value="Genomic_DNA"/>
</dbReference>
<keyword evidence="1" id="KW-0812">Transmembrane</keyword>
<dbReference type="RefSeq" id="WP_043125770.1">
    <property type="nucleotide sequence ID" value="NZ_CP084353.1"/>
</dbReference>
<keyword evidence="1" id="KW-1133">Transmembrane helix</keyword>
<dbReference type="Pfam" id="PF07963">
    <property type="entry name" value="N_methyl"/>
    <property type="match status" value="1"/>
</dbReference>
<dbReference type="Proteomes" id="UP000253075">
    <property type="component" value="Unassembled WGS sequence"/>
</dbReference>
<dbReference type="PANTHER" id="PTHR30093:SF7">
    <property type="entry name" value="MSHA MAJOR PILIN SUBUNIT MSHA"/>
    <property type="match status" value="1"/>
</dbReference>
<dbReference type="AlphaFoldDB" id="A0ABD7G5H6"/>
<name>A0ABD7G5H6_AERHY</name>
<evidence type="ECO:0000313" key="3">
    <source>
        <dbReference type="Proteomes" id="UP000253075"/>
    </source>
</evidence>